<protein>
    <submittedName>
        <fullName evidence="2">Uncharacterized protein</fullName>
    </submittedName>
</protein>
<dbReference type="Gramene" id="KCW87150">
    <property type="protein sequence ID" value="KCW87150"/>
    <property type="gene ID" value="EUGRSUZ_B03678"/>
</dbReference>
<dbReference type="EMBL" id="KK198754">
    <property type="protein sequence ID" value="KCW87150.1"/>
    <property type="molecule type" value="Genomic_DNA"/>
</dbReference>
<feature type="region of interest" description="Disordered" evidence="1">
    <location>
        <begin position="46"/>
        <end position="126"/>
    </location>
</feature>
<dbReference type="InParanoid" id="A0A059DAA1"/>
<organism evidence="2">
    <name type="scientific">Eucalyptus grandis</name>
    <name type="common">Flooded gum</name>
    <dbReference type="NCBI Taxonomy" id="71139"/>
    <lineage>
        <taxon>Eukaryota</taxon>
        <taxon>Viridiplantae</taxon>
        <taxon>Streptophyta</taxon>
        <taxon>Embryophyta</taxon>
        <taxon>Tracheophyta</taxon>
        <taxon>Spermatophyta</taxon>
        <taxon>Magnoliopsida</taxon>
        <taxon>eudicotyledons</taxon>
        <taxon>Gunneridae</taxon>
        <taxon>Pentapetalae</taxon>
        <taxon>rosids</taxon>
        <taxon>malvids</taxon>
        <taxon>Myrtales</taxon>
        <taxon>Myrtaceae</taxon>
        <taxon>Myrtoideae</taxon>
        <taxon>Eucalypteae</taxon>
        <taxon>Eucalyptus</taxon>
    </lineage>
</organism>
<accession>A0A059DAA1</accession>
<feature type="compositionally biased region" description="Gly residues" evidence="1">
    <location>
        <begin position="84"/>
        <end position="93"/>
    </location>
</feature>
<evidence type="ECO:0000256" key="1">
    <source>
        <dbReference type="SAM" id="MobiDB-lite"/>
    </source>
</evidence>
<feature type="compositionally biased region" description="Gly residues" evidence="1">
    <location>
        <begin position="100"/>
        <end position="111"/>
    </location>
</feature>
<name>A0A059DAA1_EUCGR</name>
<gene>
    <name evidence="2" type="ORF">EUGRSUZ_B03678</name>
</gene>
<sequence length="143" mass="14036">MVGSFASSRSIRSVRAVRFPMNSGFFANAVVLVVAEDVEIAAGAVGDGPGEELVGLEGGEEAGEEGVVGGPGEAAEDGDLPPGAAGGVVGGGLVDELEGEGGGGGGVGGGVVDEEDGAHCSLAQDLEGPEVVEVELRRGRRRH</sequence>
<proteinExistence type="predicted"/>
<reference evidence="2" key="1">
    <citation type="submission" date="2013-07" db="EMBL/GenBank/DDBJ databases">
        <title>The genome of Eucalyptus grandis.</title>
        <authorList>
            <person name="Schmutz J."/>
            <person name="Hayes R."/>
            <person name="Myburg A."/>
            <person name="Tuskan G."/>
            <person name="Grattapaglia D."/>
            <person name="Rokhsar D.S."/>
        </authorList>
    </citation>
    <scope>NUCLEOTIDE SEQUENCE</scope>
    <source>
        <tissue evidence="2">Leaf extractions</tissue>
    </source>
</reference>
<evidence type="ECO:0000313" key="2">
    <source>
        <dbReference type="EMBL" id="KCW87150.1"/>
    </source>
</evidence>
<dbReference type="AlphaFoldDB" id="A0A059DAA1"/>